<accession>A0A086AAJ7</accession>
<evidence type="ECO:0000313" key="2">
    <source>
        <dbReference type="Proteomes" id="UP000028709"/>
    </source>
</evidence>
<gene>
    <name evidence="1" type="ORF">IQ37_19145</name>
</gene>
<dbReference type="RefSeq" id="WP_034688049.1">
    <property type="nucleotide sequence ID" value="NZ_CP023049.2"/>
</dbReference>
<dbReference type="STRING" id="558152.IQ37_19145"/>
<dbReference type="eggNOG" id="ENOG50334K1">
    <property type="taxonomic scope" value="Bacteria"/>
</dbReference>
<dbReference type="AlphaFoldDB" id="A0A086AAJ7"/>
<dbReference type="Proteomes" id="UP000028709">
    <property type="component" value="Unassembled WGS sequence"/>
</dbReference>
<comment type="caution">
    <text evidence="1">The sequence shown here is derived from an EMBL/GenBank/DDBJ whole genome shotgun (WGS) entry which is preliminary data.</text>
</comment>
<dbReference type="OrthoDB" id="1449049at2"/>
<keyword evidence="2" id="KW-1185">Reference proteome</keyword>
<evidence type="ECO:0000313" key="1">
    <source>
        <dbReference type="EMBL" id="KFF13711.1"/>
    </source>
</evidence>
<dbReference type="KEGG" id="cpip:CJF12_15300"/>
<organism evidence="1 2">
    <name type="scientific">Chryseobacterium piperi</name>
    <dbReference type="NCBI Taxonomy" id="558152"/>
    <lineage>
        <taxon>Bacteria</taxon>
        <taxon>Pseudomonadati</taxon>
        <taxon>Bacteroidota</taxon>
        <taxon>Flavobacteriia</taxon>
        <taxon>Flavobacteriales</taxon>
        <taxon>Weeksellaceae</taxon>
        <taxon>Chryseobacterium group</taxon>
        <taxon>Chryseobacterium</taxon>
    </lineage>
</organism>
<protein>
    <submittedName>
        <fullName evidence="1">Uncharacterized protein</fullName>
    </submittedName>
</protein>
<reference evidence="1 2" key="1">
    <citation type="submission" date="2014-07" db="EMBL/GenBank/DDBJ databases">
        <title>Genome of Chryseobacterium piperi CTM.</title>
        <authorList>
            <person name="Pipes S.E."/>
            <person name="Stropko S.J."/>
            <person name="Newman J.D."/>
        </authorList>
    </citation>
    <scope>NUCLEOTIDE SEQUENCE [LARGE SCALE GENOMIC DNA]</scope>
    <source>
        <strain evidence="1 2">CTM</strain>
    </source>
</reference>
<name>A0A086AAJ7_9FLAO</name>
<sequence>MNNYTKLLYILGLLTSPYIFSQENFGIMTNNPKEKLHVSGVSSISTSNIGNTGISLTKPTIRVDGLNIDNNPNIFTGSNTTSPLYVDHNGDTSVKKGMQICGTYTQPGEDAILTPTRLNIQANETYQLTDNLLTTSFTLEQRSVIYISSILSATIQSPSGETITDGKNKALVAIISFTNAPASSGITLNSSYITDGFTYSNRTPSSMTETFRLNPTCEAVLPAGNYTIVLKGAGIASRNSPNEDFTVIWGNGKSDKLNILARPL</sequence>
<dbReference type="EMBL" id="JPRJ01000066">
    <property type="protein sequence ID" value="KFF13711.1"/>
    <property type="molecule type" value="Genomic_DNA"/>
</dbReference>
<proteinExistence type="predicted"/>